<keyword evidence="3 6" id="KW-1133">Transmembrane helix</keyword>
<feature type="region of interest" description="Disordered" evidence="5">
    <location>
        <begin position="109"/>
        <end position="131"/>
    </location>
</feature>
<evidence type="ECO:0000256" key="2">
    <source>
        <dbReference type="ARBA" id="ARBA00022692"/>
    </source>
</evidence>
<reference evidence="7" key="2">
    <citation type="journal article" date="2023" name="IMA Fungus">
        <title>Comparative genomic study of the Penicillium genus elucidates a diverse pangenome and 15 lateral gene transfer events.</title>
        <authorList>
            <person name="Petersen C."/>
            <person name="Sorensen T."/>
            <person name="Nielsen M.R."/>
            <person name="Sondergaard T.E."/>
            <person name="Sorensen J.L."/>
            <person name="Fitzpatrick D.A."/>
            <person name="Frisvad J.C."/>
            <person name="Nielsen K.L."/>
        </authorList>
    </citation>
    <scope>NUCLEOTIDE SEQUENCE</scope>
    <source>
        <strain evidence="7">IBT 34128</strain>
    </source>
</reference>
<evidence type="ECO:0000256" key="1">
    <source>
        <dbReference type="ARBA" id="ARBA00004167"/>
    </source>
</evidence>
<proteinExistence type="predicted"/>
<evidence type="ECO:0000256" key="5">
    <source>
        <dbReference type="SAM" id="MobiDB-lite"/>
    </source>
</evidence>
<name>A0A9W9JW15_9EURO</name>
<dbReference type="Gene3D" id="1.20.5.510">
    <property type="entry name" value="Single helix bin"/>
    <property type="match status" value="1"/>
</dbReference>
<accession>A0A9W9JW15</accession>
<feature type="compositionally biased region" description="Basic and acidic residues" evidence="5">
    <location>
        <begin position="173"/>
        <end position="182"/>
    </location>
</feature>
<gene>
    <name evidence="7" type="ORF">NUU61_008518</name>
</gene>
<feature type="region of interest" description="Disordered" evidence="5">
    <location>
        <begin position="166"/>
        <end position="228"/>
    </location>
</feature>
<keyword evidence="4 6" id="KW-0472">Membrane</keyword>
<dbReference type="InterPro" id="IPR051694">
    <property type="entry name" value="Immunoregulatory_rcpt-like"/>
</dbReference>
<evidence type="ECO:0000256" key="3">
    <source>
        <dbReference type="ARBA" id="ARBA00022989"/>
    </source>
</evidence>
<dbReference type="EMBL" id="JAPMSZ010000011">
    <property type="protein sequence ID" value="KAJ5083939.1"/>
    <property type="molecule type" value="Genomic_DNA"/>
</dbReference>
<comment type="subcellular location">
    <subcellularLocation>
        <location evidence="1">Membrane</location>
        <topology evidence="1">Single-pass membrane protein</topology>
    </subcellularLocation>
</comment>
<evidence type="ECO:0000256" key="6">
    <source>
        <dbReference type="SAM" id="Phobius"/>
    </source>
</evidence>
<dbReference type="RefSeq" id="XP_056507336.1">
    <property type="nucleotide sequence ID" value="XM_056659043.1"/>
</dbReference>
<comment type="caution">
    <text evidence="7">The sequence shown here is derived from an EMBL/GenBank/DDBJ whole genome shotgun (WGS) entry which is preliminary data.</text>
</comment>
<evidence type="ECO:0000256" key="4">
    <source>
        <dbReference type="ARBA" id="ARBA00023136"/>
    </source>
</evidence>
<reference evidence="7" key="1">
    <citation type="submission" date="2022-11" db="EMBL/GenBank/DDBJ databases">
        <authorList>
            <person name="Petersen C."/>
        </authorList>
    </citation>
    <scope>NUCLEOTIDE SEQUENCE</scope>
    <source>
        <strain evidence="7">IBT 34128</strain>
    </source>
</reference>
<dbReference type="Proteomes" id="UP001141434">
    <property type="component" value="Unassembled WGS sequence"/>
</dbReference>
<dbReference type="PANTHER" id="PTHR15549">
    <property type="entry name" value="PAIRED IMMUNOGLOBULIN-LIKE TYPE 2 RECEPTOR"/>
    <property type="match status" value="1"/>
</dbReference>
<dbReference type="GO" id="GO:0016020">
    <property type="term" value="C:membrane"/>
    <property type="evidence" value="ECO:0007669"/>
    <property type="project" value="UniProtKB-SubCell"/>
</dbReference>
<dbReference type="AlphaFoldDB" id="A0A9W9JW15"/>
<feature type="transmembrane region" description="Helical" evidence="6">
    <location>
        <begin position="136"/>
        <end position="158"/>
    </location>
</feature>
<dbReference type="OrthoDB" id="4363405at2759"/>
<evidence type="ECO:0000313" key="7">
    <source>
        <dbReference type="EMBL" id="KAJ5083939.1"/>
    </source>
</evidence>
<dbReference type="PANTHER" id="PTHR15549:SF27">
    <property type="entry name" value="CHITIN-BINDING TYPE-1 DOMAIN-CONTAINING PROTEIN"/>
    <property type="match status" value="1"/>
</dbReference>
<organism evidence="7 8">
    <name type="scientific">Penicillium alfredii</name>
    <dbReference type="NCBI Taxonomy" id="1506179"/>
    <lineage>
        <taxon>Eukaryota</taxon>
        <taxon>Fungi</taxon>
        <taxon>Dikarya</taxon>
        <taxon>Ascomycota</taxon>
        <taxon>Pezizomycotina</taxon>
        <taxon>Eurotiomycetes</taxon>
        <taxon>Eurotiomycetidae</taxon>
        <taxon>Eurotiales</taxon>
        <taxon>Aspergillaceae</taxon>
        <taxon>Penicillium</taxon>
    </lineage>
</organism>
<sequence>MTGDARAGWAIRRQQRCLKDTEVGRHTWGSWYACCPSSIDYSSAADGNTRCDEGNTKGDTVDPPRCANSTGSLWWQNGYFCCENDLLGYYYSDQSTGCGDQQMISDGQVNGSTIYPAQQGHNPHKSSNSSTNKGTIAGGVVGGVCGTLIIAGLIWYFLRRRRSKQSVAEPDESFMHPKEDSKSSPTELEETSQHGVSELNDGSSRKEMPADTQPRQELPANPQPCELP</sequence>
<evidence type="ECO:0000313" key="8">
    <source>
        <dbReference type="Proteomes" id="UP001141434"/>
    </source>
</evidence>
<dbReference type="GO" id="GO:0071944">
    <property type="term" value="C:cell periphery"/>
    <property type="evidence" value="ECO:0007669"/>
    <property type="project" value="UniProtKB-ARBA"/>
</dbReference>
<protein>
    <submittedName>
        <fullName evidence="7">Uncharacterized protein</fullName>
    </submittedName>
</protein>
<keyword evidence="2 6" id="KW-0812">Transmembrane</keyword>
<dbReference type="GeneID" id="81398212"/>
<keyword evidence="8" id="KW-1185">Reference proteome</keyword>